<evidence type="ECO:0000259" key="7">
    <source>
        <dbReference type="Pfam" id="PF01578"/>
    </source>
</evidence>
<evidence type="ECO:0000256" key="3">
    <source>
        <dbReference type="ARBA" id="ARBA00022748"/>
    </source>
</evidence>
<dbReference type="PANTHER" id="PTHR30071:SF1">
    <property type="entry name" value="CYTOCHROME B_B6 PROTEIN-RELATED"/>
    <property type="match status" value="1"/>
</dbReference>
<evidence type="ECO:0000256" key="6">
    <source>
        <dbReference type="SAM" id="Phobius"/>
    </source>
</evidence>
<evidence type="ECO:0000256" key="2">
    <source>
        <dbReference type="ARBA" id="ARBA00022692"/>
    </source>
</evidence>
<comment type="caution">
    <text evidence="9">The sequence shown here is derived from an EMBL/GenBank/DDBJ whole genome shotgun (WGS) entry which is preliminary data.</text>
</comment>
<name>A0ABW7MZ57_9FLAO</name>
<feature type="transmembrane region" description="Helical" evidence="6">
    <location>
        <begin position="437"/>
        <end position="456"/>
    </location>
</feature>
<evidence type="ECO:0000256" key="5">
    <source>
        <dbReference type="ARBA" id="ARBA00023136"/>
    </source>
</evidence>
<dbReference type="InterPro" id="IPR007816">
    <property type="entry name" value="ResB-like_domain"/>
</dbReference>
<dbReference type="Pfam" id="PF05140">
    <property type="entry name" value="ResB"/>
    <property type="match status" value="1"/>
</dbReference>
<protein>
    <submittedName>
        <fullName evidence="9">Cytochrome c biogenesis protein CcsA</fullName>
    </submittedName>
</protein>
<keyword evidence="4 6" id="KW-1133">Transmembrane helix</keyword>
<dbReference type="EMBL" id="JBAWKB010000002">
    <property type="protein sequence ID" value="MFH6772096.1"/>
    <property type="molecule type" value="Genomic_DNA"/>
</dbReference>
<reference evidence="9 10" key="1">
    <citation type="submission" date="2024-02" db="EMBL/GenBank/DDBJ databases">
        <title>A Gaetbulibacter species isolated from tidal flats and genomic insights of their niches.</title>
        <authorList>
            <person name="Ye Y."/>
        </authorList>
    </citation>
    <scope>NUCLEOTIDE SEQUENCE [LARGE SCALE GENOMIC DNA]</scope>
    <source>
        <strain evidence="9 10">KYW382</strain>
    </source>
</reference>
<feature type="transmembrane region" description="Helical" evidence="6">
    <location>
        <begin position="971"/>
        <end position="989"/>
    </location>
</feature>
<evidence type="ECO:0000313" key="10">
    <source>
        <dbReference type="Proteomes" id="UP001610100"/>
    </source>
</evidence>
<proteinExistence type="predicted"/>
<feature type="domain" description="Cytochrome c assembly protein" evidence="7">
    <location>
        <begin position="820"/>
        <end position="1024"/>
    </location>
</feature>
<keyword evidence="3" id="KW-0201">Cytochrome c-type biogenesis</keyword>
<evidence type="ECO:0000256" key="4">
    <source>
        <dbReference type="ARBA" id="ARBA00022989"/>
    </source>
</evidence>
<evidence type="ECO:0000259" key="8">
    <source>
        <dbReference type="Pfam" id="PF05140"/>
    </source>
</evidence>
<feature type="transmembrane region" description="Helical" evidence="6">
    <location>
        <begin position="932"/>
        <end position="951"/>
    </location>
</feature>
<evidence type="ECO:0000313" key="9">
    <source>
        <dbReference type="EMBL" id="MFH6772096.1"/>
    </source>
</evidence>
<comment type="subcellular location">
    <subcellularLocation>
        <location evidence="1">Membrane</location>
        <topology evidence="1">Multi-pass membrane protein</topology>
    </subcellularLocation>
</comment>
<feature type="transmembrane region" description="Helical" evidence="6">
    <location>
        <begin position="826"/>
        <end position="842"/>
    </location>
</feature>
<dbReference type="Proteomes" id="UP001610100">
    <property type="component" value="Unassembled WGS sequence"/>
</dbReference>
<feature type="transmembrane region" description="Helical" evidence="6">
    <location>
        <begin position="1032"/>
        <end position="1053"/>
    </location>
</feature>
<feature type="transmembrane region" description="Helical" evidence="6">
    <location>
        <begin position="51"/>
        <end position="70"/>
    </location>
</feature>
<dbReference type="PANTHER" id="PTHR30071">
    <property type="entry name" value="HEME EXPORTER PROTEIN C"/>
    <property type="match status" value="1"/>
</dbReference>
<feature type="transmembrane region" description="Helical" evidence="6">
    <location>
        <begin position="82"/>
        <end position="102"/>
    </location>
</feature>
<feature type="transmembrane region" description="Helical" evidence="6">
    <location>
        <begin position="849"/>
        <end position="867"/>
    </location>
</feature>
<accession>A0ABW7MZ57</accession>
<feature type="domain" description="ResB-like" evidence="8">
    <location>
        <begin position="348"/>
        <end position="435"/>
    </location>
</feature>
<dbReference type="InterPro" id="IPR045062">
    <property type="entry name" value="Cyt_c_biogenesis_CcsA/CcmC"/>
</dbReference>
<feature type="transmembrane region" description="Helical" evidence="6">
    <location>
        <begin position="792"/>
        <end position="814"/>
    </location>
</feature>
<dbReference type="InterPro" id="IPR002541">
    <property type="entry name" value="Cyt_c_assembly"/>
</dbReference>
<organism evidence="9 10">
    <name type="scientific">Gaetbulibacter aestuarii</name>
    <dbReference type="NCBI Taxonomy" id="1502358"/>
    <lineage>
        <taxon>Bacteria</taxon>
        <taxon>Pseudomonadati</taxon>
        <taxon>Bacteroidota</taxon>
        <taxon>Flavobacteriia</taxon>
        <taxon>Flavobacteriales</taxon>
        <taxon>Flavobacteriaceae</taxon>
        <taxon>Gaetbulibacter</taxon>
    </lineage>
</organism>
<feature type="transmembrane region" description="Helical" evidence="6">
    <location>
        <begin position="882"/>
        <end position="911"/>
    </location>
</feature>
<feature type="transmembrane region" description="Helical" evidence="6">
    <location>
        <begin position="996"/>
        <end position="1020"/>
    </location>
</feature>
<feature type="transmembrane region" description="Helical" evidence="6">
    <location>
        <begin position="762"/>
        <end position="780"/>
    </location>
</feature>
<keyword evidence="5 6" id="KW-0472">Membrane</keyword>
<dbReference type="RefSeq" id="WP_344741364.1">
    <property type="nucleotide sequence ID" value="NZ_BAABAY010000002.1"/>
</dbReference>
<keyword evidence="10" id="KW-1185">Reference proteome</keyword>
<keyword evidence="2 6" id="KW-0812">Transmembrane</keyword>
<gene>
    <name evidence="9" type="primary">ccsA</name>
    <name evidence="9" type="ORF">V8G58_09135</name>
</gene>
<sequence length="1062" mass="120622">MQEKLAKILFSTRLTAVLFILFAAAMATGTFLDAGADKSPTAFTRNLIYNAWWFEAIMVFFVINFIGNIYRYRLYKKEKWSTLIFHLAFIFILLGAFITRYISFEGMMHIREGATEDTFYSQKTYLTGFIDGNYEINGVAQRRTFESQVDFSERLDNDFEVNTDYNKQPVTIKLVDFIKGAEEDIIPDENGESYLKLVESSGGSPHNHFLKVGGPVQSIHNILYTLNNPTEGAVNITFQGDSLTIQSPFEGEYLTMATQTQGKLVKDSIQPLHLRSRYIIGNTQLVFPKPVVKGKFDIVKKSRILKNDKDGVKLQITTGGETKTVGIIGGQGTAGNYKEVSVGGLDFTFDYGSKILKLPFSIKLNDFEAERYPGTEKGYSSYSSKITVFDKKDGDFDYNIYMNHILDHGGYRFFQSSFDPDEQGTVLSVNHDAWGTFFTYLGYMLLYTGLMLILFVKGSRFGDLKRMLEKVKSKKAKVLSVLVLCFALQVQAQDHSADDGHNHMSASQAQIDSILKANMTPAKHADEFGHLVIQDLSGRMMPVNTYASELLRKLSKSDTYKDFNANQVFLSMQENPQLWYSVPIVYLKTRKDDSIRSIIGVPKSQKYVTLADFFTSTGQYKLGPYLDEAYRTTLPNAFQKEFKETNERVNLLFNTIEGMSLKIFPLPDDDNNKWISTYDYRNGDYKIKDSLYANFINSGFSAYLYTLDQAKQTGDFSQPNKLLEAFKTTQHRYGGSVMLSDKKINTEILYNKYDIFKKLFSWYIYAGSLMFIFLIVQIFNDKNKLINGGVTLFKFIILGLFILHTAGLIARWYISGHAPWSDAYESMIYVAWATMFFGLAFGRKSDLTIASTAFVASMILMVAHWNWMDPAIANLQPVLNSYWLMIHVAVIVASYGPFTLGMILGAVSLLLMTFTGKKNKKKMDLNIRELTIINEMALTVGIVMLTIGNFLGGMWANESWGRYWGWDPKETWALISIMVYAFVLHMRLVPGLRGRWFFNLMSIVAYSSIMMTYFGVNFYLSGLHSYASGDQIVSLKFIGIACAVVALLGFVSYRGYAKFYKK</sequence>
<evidence type="ECO:0000256" key="1">
    <source>
        <dbReference type="ARBA" id="ARBA00004141"/>
    </source>
</evidence>
<dbReference type="Pfam" id="PF01578">
    <property type="entry name" value="Cytochrom_C_asm"/>
    <property type="match status" value="1"/>
</dbReference>